<accession>W4GAP9</accession>
<reference evidence="3" key="1">
    <citation type="submission" date="2013-12" db="EMBL/GenBank/DDBJ databases">
        <title>The Genome Sequence of Aphanomyces astaci APO3.</title>
        <authorList>
            <consortium name="The Broad Institute Genomics Platform"/>
            <person name="Russ C."/>
            <person name="Tyler B."/>
            <person name="van West P."/>
            <person name="Dieguez-Uribeondo J."/>
            <person name="Young S.K."/>
            <person name="Zeng Q."/>
            <person name="Gargeya S."/>
            <person name="Fitzgerald M."/>
            <person name="Abouelleil A."/>
            <person name="Alvarado L."/>
            <person name="Chapman S.B."/>
            <person name="Gainer-Dewar J."/>
            <person name="Goldberg J."/>
            <person name="Griggs A."/>
            <person name="Gujja S."/>
            <person name="Hansen M."/>
            <person name="Howarth C."/>
            <person name="Imamovic A."/>
            <person name="Ireland A."/>
            <person name="Larimer J."/>
            <person name="McCowan C."/>
            <person name="Murphy C."/>
            <person name="Pearson M."/>
            <person name="Poon T.W."/>
            <person name="Priest M."/>
            <person name="Roberts A."/>
            <person name="Saif S."/>
            <person name="Shea T."/>
            <person name="Sykes S."/>
            <person name="Wortman J."/>
            <person name="Nusbaum C."/>
            <person name="Birren B."/>
        </authorList>
    </citation>
    <scope>NUCLEOTIDE SEQUENCE [LARGE SCALE GENOMIC DNA]</scope>
    <source>
        <strain evidence="3">APO3</strain>
    </source>
</reference>
<evidence type="ECO:0000256" key="2">
    <source>
        <dbReference type="SAM" id="MobiDB-lite"/>
    </source>
</evidence>
<proteinExistence type="predicted"/>
<dbReference type="PANTHER" id="PTHR19336:SF9">
    <property type="entry name" value="SPINDLE POLE BODY PROTEIN PPC89"/>
    <property type="match status" value="1"/>
</dbReference>
<protein>
    <recommendedName>
        <fullName evidence="4">Cep57 centrosome localisation domain-containing protein</fullName>
    </recommendedName>
</protein>
<evidence type="ECO:0008006" key="4">
    <source>
        <dbReference type="Google" id="ProtNLM"/>
    </source>
</evidence>
<dbReference type="RefSeq" id="XP_009833916.1">
    <property type="nucleotide sequence ID" value="XM_009835614.1"/>
</dbReference>
<dbReference type="GO" id="GO:0008017">
    <property type="term" value="F:microtubule binding"/>
    <property type="evidence" value="ECO:0007669"/>
    <property type="project" value="TreeGrafter"/>
</dbReference>
<feature type="compositionally biased region" description="Low complexity" evidence="2">
    <location>
        <begin position="76"/>
        <end position="96"/>
    </location>
</feature>
<evidence type="ECO:0000256" key="1">
    <source>
        <dbReference type="SAM" id="Coils"/>
    </source>
</evidence>
<feature type="compositionally biased region" description="Low complexity" evidence="2">
    <location>
        <begin position="337"/>
        <end position="372"/>
    </location>
</feature>
<dbReference type="OrthoDB" id="76453at2759"/>
<feature type="region of interest" description="Disordered" evidence="2">
    <location>
        <begin position="1"/>
        <end position="117"/>
    </location>
</feature>
<feature type="compositionally biased region" description="Polar residues" evidence="2">
    <location>
        <begin position="1"/>
        <end position="21"/>
    </location>
</feature>
<name>W4GAP9_APHAT</name>
<feature type="region of interest" description="Disordered" evidence="2">
    <location>
        <begin position="331"/>
        <end position="397"/>
    </location>
</feature>
<feature type="compositionally biased region" description="Basic residues" evidence="2">
    <location>
        <begin position="377"/>
        <end position="386"/>
    </location>
</feature>
<dbReference type="STRING" id="112090.W4GAP9"/>
<keyword evidence="1" id="KW-0175">Coiled coil</keyword>
<dbReference type="PANTHER" id="PTHR19336">
    <property type="entry name" value="UNCHARACTERIZED DUF1167"/>
    <property type="match status" value="1"/>
</dbReference>
<dbReference type="VEuPathDB" id="FungiDB:H257_09407"/>
<dbReference type="InterPro" id="IPR051756">
    <property type="entry name" value="Centrosomal_MT-associated"/>
</dbReference>
<organism evidence="3">
    <name type="scientific">Aphanomyces astaci</name>
    <name type="common">Crayfish plague agent</name>
    <dbReference type="NCBI Taxonomy" id="112090"/>
    <lineage>
        <taxon>Eukaryota</taxon>
        <taxon>Sar</taxon>
        <taxon>Stramenopiles</taxon>
        <taxon>Oomycota</taxon>
        <taxon>Saprolegniomycetes</taxon>
        <taxon>Saprolegniales</taxon>
        <taxon>Verrucalvaceae</taxon>
        <taxon>Aphanomyces</taxon>
    </lineage>
</organism>
<feature type="coiled-coil region" evidence="1">
    <location>
        <begin position="122"/>
        <end position="301"/>
    </location>
</feature>
<sequence>MESTTMRTSKSIAQSELQQLKDTLRRLSLADEHPSHGAPKIHSLFAPTSSSPTSSFHTPPSSFDNQKAIDRLTNYATHSNSSSSSSVSPDCSAKASTTPSPILPIQSSFGNPGSSTSAAANSKAVLSALKALQDKNRRLEEEKATLESQCASLKAQLRSNEAQHLSAAKKAAYELAQGKDAAHAAYEVLRIERDSLTAELATANLRATHQANEIDHLHDVVASFKDKCEQANLETASLESHVRKVQAELTEANHQSKERVVELQEALHASNRSGKETARQVHALEEQLKRVHDANASLEGRLHDTEKTVSQMAQLNEKLVHNLWTKAKPLAKQHTITKSSKSATASPPRNVVTRSTAASRASSKAARVVPSSSDRKPSKKKSKSSTKPKSNNKAQLELANKGVVPFLLGKSTHRSFSVIGNAQEALRQSDAFHAVAPDVHPPLHHTAPPTWCRRPADSDDDQDQHNAAEPGGGGGLLSVDTTSSGARGDTKPTKASFLHTLNKAIQSVDAEFHHLNARYKGLVGTVDSPGVGKTLERTIDELETKGEQLFLLKQLHAQASKSSIFASRSVLHSPDAAAKKAAALRVLHEYRTLDREIKTRSSCTS</sequence>
<dbReference type="AlphaFoldDB" id="W4GAP9"/>
<gene>
    <name evidence="3" type="ORF">H257_09407</name>
</gene>
<dbReference type="GeneID" id="20811403"/>
<dbReference type="EMBL" id="KI913136">
    <property type="protein sequence ID" value="ETV76371.1"/>
    <property type="molecule type" value="Genomic_DNA"/>
</dbReference>
<feature type="region of interest" description="Disordered" evidence="2">
    <location>
        <begin position="438"/>
        <end position="493"/>
    </location>
</feature>
<evidence type="ECO:0000313" key="3">
    <source>
        <dbReference type="EMBL" id="ETV76371.1"/>
    </source>
</evidence>
<feature type="compositionally biased region" description="Low complexity" evidence="2">
    <location>
        <begin position="43"/>
        <end position="63"/>
    </location>
</feature>
<feature type="compositionally biased region" description="Polar residues" evidence="2">
    <location>
        <begin position="97"/>
        <end position="117"/>
    </location>
</feature>
<feature type="compositionally biased region" description="Basic and acidic residues" evidence="2">
    <location>
        <begin position="22"/>
        <end position="35"/>
    </location>
</feature>